<dbReference type="Proteomes" id="UP000247823">
    <property type="component" value="Unassembled WGS sequence"/>
</dbReference>
<name>A0ABX5NKC1_SERMA</name>
<reference evidence="2" key="2">
    <citation type="submission" date="2018-06" db="EMBL/GenBank/DDBJ databases">
        <title>Serratia marcescens genome sequencing and assembly.</title>
        <authorList>
            <person name="Martins R.C."/>
            <person name="Perdigao-Neto L.V."/>
            <person name="Costa S.F."/>
            <person name="Levin A.S.S."/>
        </authorList>
    </citation>
    <scope>NUCLEOTIDE SEQUENCE [LARGE SCALE GENOMIC DNA]</scope>
    <source>
        <strain evidence="2">1283</strain>
    </source>
</reference>
<reference evidence="1 2" key="1">
    <citation type="submission" date="2018-06" db="EMBL/GenBank/DDBJ databases">
        <title>Serratia marcescens genome sequencing and assembly.</title>
        <authorList>
            <person name="Martins R.C.R."/>
            <person name="Perdigao-Neto L.V."/>
            <person name="Costa S.F."/>
            <person name="Levin A.S.S."/>
        </authorList>
    </citation>
    <scope>NUCLEOTIDE SEQUENCE [LARGE SCALE GENOMIC DNA]</scope>
    <source>
        <strain evidence="1 2">1283</strain>
    </source>
</reference>
<organism evidence="1 2">
    <name type="scientific">Serratia marcescens</name>
    <dbReference type="NCBI Taxonomy" id="615"/>
    <lineage>
        <taxon>Bacteria</taxon>
        <taxon>Pseudomonadati</taxon>
        <taxon>Pseudomonadota</taxon>
        <taxon>Gammaproteobacteria</taxon>
        <taxon>Enterobacterales</taxon>
        <taxon>Yersiniaceae</taxon>
        <taxon>Serratia</taxon>
    </lineage>
</organism>
<proteinExistence type="predicted"/>
<evidence type="ECO:0000313" key="1">
    <source>
        <dbReference type="EMBL" id="PYA75498.1"/>
    </source>
</evidence>
<gene>
    <name evidence="1" type="ORF">DMW51_00075</name>
</gene>
<evidence type="ECO:0000313" key="2">
    <source>
        <dbReference type="Proteomes" id="UP000247823"/>
    </source>
</evidence>
<accession>A0ABX5NKC1</accession>
<keyword evidence="2" id="KW-1185">Reference proteome</keyword>
<sequence length="116" mass="12941">MSNDEKFVAAIFKELIEENSVRYRTSLSKPVDTGSDVYAKARNALAKLSKDERDNVFKFIDLAIVDSTSVIFGTLDGSHFPDGIDGDIIVDYKGEEIQGSLQDLFIEKAEDRGIYN</sequence>
<protein>
    <submittedName>
        <fullName evidence="1">Uncharacterized protein</fullName>
    </submittedName>
</protein>
<dbReference type="EMBL" id="QJQB01000003">
    <property type="protein sequence ID" value="PYA75498.1"/>
    <property type="molecule type" value="Genomic_DNA"/>
</dbReference>
<dbReference type="RefSeq" id="WP_049201569.1">
    <property type="nucleotide sequence ID" value="NZ_CP060440.1"/>
</dbReference>
<comment type="caution">
    <text evidence="1">The sequence shown here is derived from an EMBL/GenBank/DDBJ whole genome shotgun (WGS) entry which is preliminary data.</text>
</comment>